<evidence type="ECO:0000313" key="11">
    <source>
        <dbReference type="EMBL" id="QNO43961.1"/>
    </source>
</evidence>
<keyword evidence="2" id="KW-0489">Methyltransferase</keyword>
<evidence type="ECO:0000256" key="4">
    <source>
        <dbReference type="ARBA" id="ARBA00022691"/>
    </source>
</evidence>
<dbReference type="GO" id="GO:0003824">
    <property type="term" value="F:catalytic activity"/>
    <property type="evidence" value="ECO:0007669"/>
    <property type="project" value="InterPro"/>
</dbReference>
<feature type="domain" description="Radical SAM core" evidence="9">
    <location>
        <begin position="194"/>
        <end position="424"/>
    </location>
</feature>
<sequence length="475" mass="55098">MISTILFIEPPKDYWFLMGEYLPPPTGLLVLAAYVEEELPDIEIEILDCQAERKDWKGVRETIESFSPSIVATSGFTCNAYVCARVVEIAKKVNDDIVTVVGGQHFSFTAEESLSVFPEIDYIVRGEGEVTLVELIKTLRDGKKIGRVKGLSFRHNGKIIHTPQRPLIENLDILPYPAYHLVEKNIKNYHFTMMAGKKTRYMILEGSRGCSHKCSFCTQWKHWNGVWRTKSARRIADEMEYLNDRFGGEFLWLTDDNFRYDKRAEELWQELQKRCFTDDITWFFQARTDEIARNPDLVAKMRDVGNNWILIGVENNSPEILKDFKKGAEVNDAFKAVKILNDNDIFTQSMFVIGSRKDTAESIEQLRQFSFDLDTGLAIFTVLTPYPGTEVYEMALRDGMIEDTNYAHYDMIHAIMPTETLSRREVQEELYHCYKDFYGSISRNIKGFFSKNEIERRVHRHMAGKSVLSNMRRLI</sequence>
<accession>A0A7G9Y7H7</accession>
<gene>
    <name evidence="11" type="ORF">AECFJODE_00014</name>
    <name evidence="10" type="ORF">FICJDHNH_00024</name>
    <name evidence="12" type="ORF">PPJMCGDE_00006</name>
</gene>
<evidence type="ECO:0000256" key="5">
    <source>
        <dbReference type="ARBA" id="ARBA00022723"/>
    </source>
</evidence>
<evidence type="ECO:0000313" key="10">
    <source>
        <dbReference type="EMBL" id="QNO43684.1"/>
    </source>
</evidence>
<dbReference type="SUPFAM" id="SSF102114">
    <property type="entry name" value="Radical SAM enzymes"/>
    <property type="match status" value="1"/>
</dbReference>
<feature type="domain" description="B12-binding" evidence="8">
    <location>
        <begin position="10"/>
        <end position="146"/>
    </location>
</feature>
<evidence type="ECO:0000256" key="2">
    <source>
        <dbReference type="ARBA" id="ARBA00022603"/>
    </source>
</evidence>
<dbReference type="PROSITE" id="PS51332">
    <property type="entry name" value="B12_BINDING"/>
    <property type="match status" value="1"/>
</dbReference>
<dbReference type="EMBL" id="MT630849">
    <property type="protein sequence ID" value="QNO43684.1"/>
    <property type="molecule type" value="Genomic_DNA"/>
</dbReference>
<dbReference type="SMART" id="SM00729">
    <property type="entry name" value="Elp3"/>
    <property type="match status" value="1"/>
</dbReference>
<dbReference type="EMBL" id="MT631444">
    <property type="protein sequence ID" value="QNO50635.1"/>
    <property type="molecule type" value="Genomic_DNA"/>
</dbReference>
<keyword evidence="4" id="KW-0949">S-adenosyl-L-methionine</keyword>
<evidence type="ECO:0000256" key="7">
    <source>
        <dbReference type="ARBA" id="ARBA00023014"/>
    </source>
</evidence>
<comment type="cofactor">
    <cofactor evidence="1">
        <name>[4Fe-4S] cluster</name>
        <dbReference type="ChEBI" id="CHEBI:49883"/>
    </cofactor>
</comment>
<evidence type="ECO:0000256" key="3">
    <source>
        <dbReference type="ARBA" id="ARBA00022679"/>
    </source>
</evidence>
<dbReference type="Pfam" id="PF04055">
    <property type="entry name" value="Radical_SAM"/>
    <property type="match status" value="1"/>
</dbReference>
<dbReference type="InterPro" id="IPR006638">
    <property type="entry name" value="Elp3/MiaA/NifB-like_rSAM"/>
</dbReference>
<dbReference type="InterPro" id="IPR023404">
    <property type="entry name" value="rSAM_horseshoe"/>
</dbReference>
<keyword evidence="5" id="KW-0479">Metal-binding</keyword>
<dbReference type="InterPro" id="IPR058240">
    <property type="entry name" value="rSAM_sf"/>
</dbReference>
<dbReference type="GO" id="GO:0046872">
    <property type="term" value="F:metal ion binding"/>
    <property type="evidence" value="ECO:0007669"/>
    <property type="project" value="UniProtKB-KW"/>
</dbReference>
<keyword evidence="3" id="KW-0808">Transferase</keyword>
<keyword evidence="6" id="KW-0408">Iron</keyword>
<evidence type="ECO:0000259" key="8">
    <source>
        <dbReference type="PROSITE" id="PS51332"/>
    </source>
</evidence>
<dbReference type="InterPro" id="IPR034466">
    <property type="entry name" value="Methyltransferase_Class_B"/>
</dbReference>
<dbReference type="PROSITE" id="PS51918">
    <property type="entry name" value="RADICAL_SAM"/>
    <property type="match status" value="1"/>
</dbReference>
<dbReference type="Gene3D" id="3.80.30.20">
    <property type="entry name" value="tm_1862 like domain"/>
    <property type="match status" value="1"/>
</dbReference>
<evidence type="ECO:0000256" key="6">
    <source>
        <dbReference type="ARBA" id="ARBA00023004"/>
    </source>
</evidence>
<dbReference type="CDD" id="cd02068">
    <property type="entry name" value="radical_SAM_B12_BD"/>
    <property type="match status" value="1"/>
</dbReference>
<evidence type="ECO:0000313" key="12">
    <source>
        <dbReference type="EMBL" id="QNO50635.1"/>
    </source>
</evidence>
<dbReference type="SFLD" id="SFLDS00029">
    <property type="entry name" value="Radical_SAM"/>
    <property type="match status" value="1"/>
</dbReference>
<dbReference type="SFLD" id="SFLDG01082">
    <property type="entry name" value="B12-binding_domain_containing"/>
    <property type="match status" value="1"/>
</dbReference>
<evidence type="ECO:0000259" key="9">
    <source>
        <dbReference type="PROSITE" id="PS51918"/>
    </source>
</evidence>
<dbReference type="Pfam" id="PF02310">
    <property type="entry name" value="B12-binding"/>
    <property type="match status" value="1"/>
</dbReference>
<dbReference type="InterPro" id="IPR007197">
    <property type="entry name" value="rSAM"/>
</dbReference>
<dbReference type="CDD" id="cd01335">
    <property type="entry name" value="Radical_SAM"/>
    <property type="match status" value="1"/>
</dbReference>
<organism evidence="11">
    <name type="scientific">Candidatus Methanogaster sp. ANME-2c ERB4</name>
    <dbReference type="NCBI Taxonomy" id="2759911"/>
    <lineage>
        <taxon>Archaea</taxon>
        <taxon>Methanobacteriati</taxon>
        <taxon>Methanobacteriota</taxon>
        <taxon>Stenosarchaea group</taxon>
        <taxon>Methanomicrobia</taxon>
        <taxon>Methanosarcinales</taxon>
        <taxon>ANME-2 cluster</taxon>
        <taxon>Candidatus Methanogasteraceae</taxon>
        <taxon>Candidatus Methanogaster</taxon>
    </lineage>
</organism>
<evidence type="ECO:0000256" key="1">
    <source>
        <dbReference type="ARBA" id="ARBA00001966"/>
    </source>
</evidence>
<dbReference type="SFLD" id="SFLDG01123">
    <property type="entry name" value="methyltransferase_(Class_B)"/>
    <property type="match status" value="1"/>
</dbReference>
<proteinExistence type="predicted"/>
<dbReference type="InterPro" id="IPR051198">
    <property type="entry name" value="BchE-like"/>
</dbReference>
<dbReference type="AlphaFoldDB" id="A0A7G9Y7H7"/>
<dbReference type="EMBL" id="MT630878">
    <property type="protein sequence ID" value="QNO43961.1"/>
    <property type="molecule type" value="Genomic_DNA"/>
</dbReference>
<protein>
    <submittedName>
        <fullName evidence="11">Uncharacterized protein</fullName>
    </submittedName>
</protein>
<keyword evidence="7" id="KW-0411">Iron-sulfur</keyword>
<dbReference type="PANTHER" id="PTHR43409:SF7">
    <property type="entry name" value="BLL1977 PROTEIN"/>
    <property type="match status" value="1"/>
</dbReference>
<dbReference type="Gene3D" id="3.40.50.280">
    <property type="entry name" value="Cobalamin-binding domain"/>
    <property type="match status" value="1"/>
</dbReference>
<dbReference type="GO" id="GO:0031419">
    <property type="term" value="F:cobalamin binding"/>
    <property type="evidence" value="ECO:0007669"/>
    <property type="project" value="InterPro"/>
</dbReference>
<dbReference type="InterPro" id="IPR006158">
    <property type="entry name" value="Cobalamin-bd"/>
</dbReference>
<reference evidence="11" key="1">
    <citation type="submission" date="2020-06" db="EMBL/GenBank/DDBJ databases">
        <title>Unique genomic features of the anaerobic methanotrophic archaea.</title>
        <authorList>
            <person name="Chadwick G.L."/>
            <person name="Skennerton C.T."/>
            <person name="Laso-Perez R."/>
            <person name="Leu A.O."/>
            <person name="Speth D.R."/>
            <person name="Yu H."/>
            <person name="Morgan-Lang C."/>
            <person name="Hatzenpichler R."/>
            <person name="Goudeau D."/>
            <person name="Malmstrom R."/>
            <person name="Brazelton W.J."/>
            <person name="Woyke T."/>
            <person name="Hallam S.J."/>
            <person name="Tyson G.W."/>
            <person name="Wegener G."/>
            <person name="Boetius A."/>
            <person name="Orphan V."/>
        </authorList>
    </citation>
    <scope>NUCLEOTIDE SEQUENCE</scope>
</reference>
<dbReference type="PANTHER" id="PTHR43409">
    <property type="entry name" value="ANAEROBIC MAGNESIUM-PROTOPORPHYRIN IX MONOMETHYL ESTER CYCLASE-RELATED"/>
    <property type="match status" value="1"/>
</dbReference>
<name>A0A7G9Y7H7_9EURY</name>
<dbReference type="GO" id="GO:0051539">
    <property type="term" value="F:4 iron, 4 sulfur cluster binding"/>
    <property type="evidence" value="ECO:0007669"/>
    <property type="project" value="UniProtKB-KW"/>
</dbReference>